<feature type="site" description="Important for catalytic activity" evidence="5">
    <location>
        <position position="325"/>
    </location>
</feature>
<feature type="binding site" evidence="5">
    <location>
        <begin position="318"/>
        <end position="320"/>
    </location>
    <ligand>
        <name>substrate</name>
    </ligand>
</feature>
<evidence type="ECO:0000256" key="5">
    <source>
        <dbReference type="HAMAP-Rule" id="MF_00743"/>
    </source>
</evidence>
<dbReference type="EMBL" id="BJNG01000022">
    <property type="protein sequence ID" value="GEC20670.1"/>
    <property type="molecule type" value="Genomic_DNA"/>
</dbReference>
<evidence type="ECO:0000259" key="7">
    <source>
        <dbReference type="Pfam" id="PF10415"/>
    </source>
</evidence>
<accession>A0A4Y3WRF5</accession>
<evidence type="ECO:0000256" key="1">
    <source>
        <dbReference type="ARBA" id="ARBA00009084"/>
    </source>
</evidence>
<dbReference type="HAMAP" id="MF_00743">
    <property type="entry name" value="FumaraseC"/>
    <property type="match status" value="1"/>
</dbReference>
<keyword evidence="4 5" id="KW-0456">Lyase</keyword>
<dbReference type="Gene3D" id="1.20.200.10">
    <property type="entry name" value="Fumarase/aspartase (Central domain)"/>
    <property type="match status" value="1"/>
</dbReference>
<dbReference type="Pfam" id="PF00206">
    <property type="entry name" value="Lyase_1"/>
    <property type="match status" value="1"/>
</dbReference>
<dbReference type="GO" id="GO:0006106">
    <property type="term" value="P:fumarate metabolic process"/>
    <property type="evidence" value="ECO:0007669"/>
    <property type="project" value="InterPro"/>
</dbReference>
<evidence type="ECO:0000256" key="4">
    <source>
        <dbReference type="ARBA" id="ARBA00023239"/>
    </source>
</evidence>
<feature type="domain" description="Fumarate lyase N-terminal" evidence="6">
    <location>
        <begin position="12"/>
        <end position="336"/>
    </location>
</feature>
<proteinExistence type="inferred from homology"/>
<feature type="domain" description="Fumarase C C-terminal" evidence="7">
    <location>
        <begin position="402"/>
        <end position="459"/>
    </location>
</feature>
<feature type="binding site" description="in site B" evidence="5">
    <location>
        <begin position="122"/>
        <end position="125"/>
    </location>
    <ligand>
        <name>substrate</name>
    </ligand>
</feature>
<dbReference type="UniPathway" id="UPA00223">
    <property type="reaction ID" value="UER01007"/>
</dbReference>
<comment type="catalytic activity">
    <reaction evidence="5">
        <text>(S)-malate = fumarate + H2O</text>
        <dbReference type="Rhea" id="RHEA:12460"/>
        <dbReference type="ChEBI" id="CHEBI:15377"/>
        <dbReference type="ChEBI" id="CHEBI:15589"/>
        <dbReference type="ChEBI" id="CHEBI:29806"/>
        <dbReference type="EC" id="4.2.1.2"/>
    </reaction>
</comment>
<protein>
    <recommendedName>
        <fullName evidence="5">Fumarate hydratase class II</fullName>
        <shortName evidence="5">Fumarase C</shortName>
        <ecNumber evidence="5">4.2.1.2</ecNumber>
    </recommendedName>
    <alternativeName>
        <fullName evidence="5">Aerobic fumarase</fullName>
    </alternativeName>
    <alternativeName>
        <fullName evidence="5">Iron-independent fumarase</fullName>
    </alternativeName>
</protein>
<dbReference type="InterPro" id="IPR020557">
    <property type="entry name" value="Fumarate_lyase_CS"/>
</dbReference>
<dbReference type="SUPFAM" id="SSF48557">
    <property type="entry name" value="L-aspartase-like"/>
    <property type="match status" value="1"/>
</dbReference>
<comment type="miscellaneous">
    <text evidence="5">There are 2 substrate-binding sites: the catalytic A site, and the non-catalytic B site that may play a role in the transfer of substrate or product between the active site and the solvent. Alternatively, the B site may bind allosteric effectors.</text>
</comment>
<dbReference type="PANTHER" id="PTHR11444:SF22">
    <property type="entry name" value="FUMARATE HYDRATASE CLASS II"/>
    <property type="match status" value="1"/>
</dbReference>
<feature type="binding site" evidence="5">
    <location>
        <begin position="98"/>
        <end position="100"/>
    </location>
    <ligand>
        <name>substrate</name>
    </ligand>
</feature>
<comment type="function">
    <text evidence="5">Involved in the TCA cycle. Catalyzes the stereospecific interconversion of fumarate to L-malate.</text>
</comment>
<organism evidence="8 9">
    <name type="scientific">Pseudonocardia hydrocarbonoxydans</name>
    <dbReference type="NCBI Taxonomy" id="76726"/>
    <lineage>
        <taxon>Bacteria</taxon>
        <taxon>Bacillati</taxon>
        <taxon>Actinomycetota</taxon>
        <taxon>Actinomycetes</taxon>
        <taxon>Pseudonocardiales</taxon>
        <taxon>Pseudonocardiaceae</taxon>
        <taxon>Pseudonocardia</taxon>
    </lineage>
</organism>
<dbReference type="PRINTS" id="PR00145">
    <property type="entry name" value="ARGSUCLYASE"/>
</dbReference>
<dbReference type="InterPro" id="IPR008948">
    <property type="entry name" value="L-Aspartase-like"/>
</dbReference>
<feature type="binding site" evidence="5">
    <location>
        <begin position="132"/>
        <end position="134"/>
    </location>
    <ligand>
        <name>substrate</name>
    </ligand>
</feature>
<comment type="similarity">
    <text evidence="1 5">Belongs to the class-II fumarase/aspartase family. Fumarase subfamily.</text>
</comment>
<dbReference type="PANTHER" id="PTHR11444">
    <property type="entry name" value="ASPARTATEAMMONIA/ARGININOSUCCINATE/ADENYLOSUCCINATE LYASE"/>
    <property type="match status" value="1"/>
</dbReference>
<evidence type="ECO:0000259" key="6">
    <source>
        <dbReference type="Pfam" id="PF00206"/>
    </source>
</evidence>
<keyword evidence="2 5" id="KW-0963">Cytoplasm</keyword>
<dbReference type="InterPro" id="IPR005677">
    <property type="entry name" value="Fum_hydII"/>
</dbReference>
<feature type="binding site" evidence="5">
    <location>
        <position position="313"/>
    </location>
    <ligand>
        <name>substrate</name>
    </ligand>
</feature>
<feature type="active site" description="Proton donor/acceptor" evidence="5">
    <location>
        <position position="181"/>
    </location>
</feature>
<dbReference type="EC" id="4.2.1.2" evidence="5"/>
<dbReference type="Pfam" id="PF10415">
    <property type="entry name" value="FumaraseC_C"/>
    <property type="match status" value="1"/>
</dbReference>
<dbReference type="RefSeq" id="WP_141279212.1">
    <property type="nucleotide sequence ID" value="NZ_BAAARZ010000003.1"/>
</dbReference>
<dbReference type="FunFam" id="1.10.275.10:FF:000001">
    <property type="entry name" value="Fumarate hydratase, mitochondrial"/>
    <property type="match status" value="1"/>
</dbReference>
<comment type="pathway">
    <text evidence="5">Carbohydrate metabolism; tricarboxylic acid cycle; (S)-malate from fumarate: step 1/1.</text>
</comment>
<evidence type="ECO:0000313" key="8">
    <source>
        <dbReference type="EMBL" id="GEC20670.1"/>
    </source>
</evidence>
<dbReference type="InterPro" id="IPR024083">
    <property type="entry name" value="Fumarase/histidase_N"/>
</dbReference>
<dbReference type="AlphaFoldDB" id="A0A4Y3WRF5"/>
<dbReference type="GO" id="GO:0004333">
    <property type="term" value="F:fumarate hydratase activity"/>
    <property type="evidence" value="ECO:0007669"/>
    <property type="project" value="UniProtKB-UniRule"/>
</dbReference>
<dbReference type="InterPro" id="IPR000362">
    <property type="entry name" value="Fumarate_lyase_fam"/>
</dbReference>
<feature type="binding site" evidence="5">
    <location>
        <position position="180"/>
    </location>
    <ligand>
        <name>substrate</name>
    </ligand>
</feature>
<feature type="active site" evidence="5">
    <location>
        <position position="312"/>
    </location>
</feature>
<dbReference type="GO" id="GO:0006099">
    <property type="term" value="P:tricarboxylic acid cycle"/>
    <property type="evidence" value="ECO:0007669"/>
    <property type="project" value="UniProtKB-UniRule"/>
</dbReference>
<keyword evidence="3 5" id="KW-0816">Tricarboxylic acid cycle</keyword>
<dbReference type="InterPro" id="IPR018951">
    <property type="entry name" value="Fumarase_C_C"/>
</dbReference>
<name>A0A4Y3WRF5_9PSEU</name>
<comment type="subcellular location">
    <subcellularLocation>
        <location evidence="5">Cytoplasm</location>
    </subcellularLocation>
</comment>
<dbReference type="Gene3D" id="1.10.40.30">
    <property type="entry name" value="Fumarase/aspartase (C-terminal domain)"/>
    <property type="match status" value="1"/>
</dbReference>
<dbReference type="GO" id="GO:0005737">
    <property type="term" value="C:cytoplasm"/>
    <property type="evidence" value="ECO:0007669"/>
    <property type="project" value="UniProtKB-SubCell"/>
</dbReference>
<reference evidence="8 9" key="1">
    <citation type="submission" date="2019-06" db="EMBL/GenBank/DDBJ databases">
        <title>Whole genome shotgun sequence of Pseudonocardia hydrocarbonoxydans NBRC 14498.</title>
        <authorList>
            <person name="Hosoyama A."/>
            <person name="Uohara A."/>
            <person name="Ohji S."/>
            <person name="Ichikawa N."/>
        </authorList>
    </citation>
    <scope>NUCLEOTIDE SEQUENCE [LARGE SCALE GENOMIC DNA]</scope>
    <source>
        <strain evidence="8 9">NBRC 14498</strain>
    </source>
</reference>
<evidence type="ECO:0000256" key="3">
    <source>
        <dbReference type="ARBA" id="ARBA00022532"/>
    </source>
</evidence>
<comment type="caution">
    <text evidence="8">The sequence shown here is derived from an EMBL/GenBank/DDBJ whole genome shotgun (WGS) entry which is preliminary data.</text>
</comment>
<dbReference type="OrthoDB" id="9802809at2"/>
<sequence>MSEYRIEHDTMGEVRVPADALWRAQTQRAVENFPISGRGLERAQIRALGLVKGAAARVNGRLGVLDAGRADAIAAAADAVAAGDHDDQFPVDVFQTGSGTSSNMNANEVIASLAARAGVEVHPNDHVNASQSSNDVFPTTIHLAATEALATDVAPALDHLAAALRRRAAEWDEVVTAGRTHLMDAVPITLGQEAGGWATQASYGADRVRDALPRLGQLPIGGTAVGTGLNAPEGFGAGVVDELRAATGLDALSEAPDHIEAQGARDGLVEASGALRTAAVSLFKIANDIRWLGSGPRTGLAELALPDLQPGSSIMPGKVNPVICEAAMMVAAQVIGNDATVAFSGTQGNLQLNVMMPVMARNVLESARLLANAARLLADRVVDGMTADVERTRELAESSPAIVTPLNRYLGYEEAASIAKQSLKEKRTIREVVLERGHVENGALTAEQLDRALDVLAMARGGR</sequence>
<evidence type="ECO:0000256" key="2">
    <source>
        <dbReference type="ARBA" id="ARBA00022490"/>
    </source>
</evidence>
<dbReference type="InterPro" id="IPR022761">
    <property type="entry name" value="Fumarate_lyase_N"/>
</dbReference>
<dbReference type="Proteomes" id="UP000320338">
    <property type="component" value="Unassembled WGS sequence"/>
</dbReference>
<dbReference type="FunFam" id="1.20.200.10:FF:000001">
    <property type="entry name" value="Fumarate hydratase, mitochondrial"/>
    <property type="match status" value="1"/>
</dbReference>
<gene>
    <name evidence="5 8" type="primary">fumC</name>
    <name evidence="8" type="ORF">PHY01_29530</name>
</gene>
<dbReference type="PRINTS" id="PR00149">
    <property type="entry name" value="FUMRATELYASE"/>
</dbReference>
<evidence type="ECO:0000313" key="9">
    <source>
        <dbReference type="Proteomes" id="UP000320338"/>
    </source>
</evidence>
<dbReference type="PROSITE" id="PS00163">
    <property type="entry name" value="FUMARATE_LYASES"/>
    <property type="match status" value="1"/>
</dbReference>
<keyword evidence="9" id="KW-1185">Reference proteome</keyword>
<dbReference type="Gene3D" id="1.10.275.10">
    <property type="entry name" value="Fumarase/aspartase (N-terminal domain)"/>
    <property type="match status" value="1"/>
</dbReference>
<dbReference type="NCBIfam" id="NF008909">
    <property type="entry name" value="PRK12273.1"/>
    <property type="match status" value="1"/>
</dbReference>
<comment type="subunit">
    <text evidence="5">Homotetramer.</text>
</comment>